<dbReference type="SUPFAM" id="SSF52540">
    <property type="entry name" value="P-loop containing nucleoside triphosphate hydrolases"/>
    <property type="match status" value="2"/>
</dbReference>
<protein>
    <submittedName>
        <fullName evidence="6">Uncharacterized protein</fullName>
    </submittedName>
</protein>
<dbReference type="InterPro" id="IPR014001">
    <property type="entry name" value="Helicase_ATP-bd"/>
</dbReference>
<evidence type="ECO:0000256" key="3">
    <source>
        <dbReference type="ARBA" id="ARBA00022840"/>
    </source>
</evidence>
<dbReference type="SMART" id="SM00487">
    <property type="entry name" value="DEXDc"/>
    <property type="match status" value="1"/>
</dbReference>
<evidence type="ECO:0000256" key="2">
    <source>
        <dbReference type="ARBA" id="ARBA00022801"/>
    </source>
</evidence>
<gene>
    <name evidence="6" type="ORF">PG996_011024</name>
</gene>
<dbReference type="InterPro" id="IPR049730">
    <property type="entry name" value="SNF2/RAD54-like_C"/>
</dbReference>
<dbReference type="InterPro" id="IPR000330">
    <property type="entry name" value="SNF2_N"/>
</dbReference>
<evidence type="ECO:0000256" key="1">
    <source>
        <dbReference type="ARBA" id="ARBA00022741"/>
    </source>
</evidence>
<dbReference type="CDD" id="cd18008">
    <property type="entry name" value="DEXDc_SHPRH-like"/>
    <property type="match status" value="1"/>
</dbReference>
<dbReference type="PANTHER" id="PTHR45626">
    <property type="entry name" value="TRANSCRIPTION TERMINATION FACTOR 2-RELATED"/>
    <property type="match status" value="1"/>
</dbReference>
<dbReference type="Proteomes" id="UP001446871">
    <property type="component" value="Unassembled WGS sequence"/>
</dbReference>
<dbReference type="PANTHER" id="PTHR45626:SF22">
    <property type="entry name" value="DNA REPAIR PROTEIN RAD5"/>
    <property type="match status" value="1"/>
</dbReference>
<name>A0ABR1UDW0_9PEZI</name>
<dbReference type="InterPro" id="IPR050628">
    <property type="entry name" value="SNF2_RAD54_helicase_TF"/>
</dbReference>
<evidence type="ECO:0000313" key="7">
    <source>
        <dbReference type="Proteomes" id="UP001446871"/>
    </source>
</evidence>
<keyword evidence="1" id="KW-0547">Nucleotide-binding</keyword>
<reference evidence="6 7" key="1">
    <citation type="submission" date="2023-01" db="EMBL/GenBank/DDBJ databases">
        <title>Analysis of 21 Apiospora genomes using comparative genomics revels a genus with tremendous synthesis potential of carbohydrate active enzymes and secondary metabolites.</title>
        <authorList>
            <person name="Sorensen T."/>
        </authorList>
    </citation>
    <scope>NUCLEOTIDE SEQUENCE [LARGE SCALE GENOMIC DNA]</scope>
    <source>
        <strain evidence="6 7">CBS 83171</strain>
    </source>
</reference>
<dbReference type="InterPro" id="IPR001650">
    <property type="entry name" value="Helicase_C-like"/>
</dbReference>
<accession>A0ABR1UDW0</accession>
<sequence>MAEPPSKRAKTNGHLSYNGETTAAIESSALNCTPAAAYGTTTFGVEQVPPPPHGDTVTAIVNESSDHVVVCFGMLVFPLKGSMGAHRNIRSVATMLEHGPNGQLHVIGSDSIVGLLGPRDDELLQLFQLEGITTEIRLNLVRGVSFDSQSLDKISVTLYGPKHLSANIGYTLQDLKAYLQDPHGATQDLPYWNPHKFFNSSDLRTSNFRHIPECSPAKEEQLSTVDFLEAFTTGGDLEETEGSHFLKTSLKIHQKQALTFMLGREQGWRFKGEKLSMAILIICFRYLNQIDESLHDVPPLEFRGGILADTMGYGKTLEIISLIAYDKSTTEQFQTHWLTEPTTTLIVVPAPILNSWERELRTTTVVLDEAHCIKNPDGATSKAAYDLEAERRWAVSGTPIQNRLLELQSLFRFLRVSPYNDKDAFNHQFIYPWQAGEAAKSVERLKKLLSVIMLRRSDKQSMLPDRTDVKRILRFSEQESGYYDKEKGSALAIIDEVLDADRHGNSYTNALQKINALRIICNNGKRSSNLLQGMERSDNIIETAAWNPSIAQKTLARFPLLGLAVSCYQCGAPLDAARKLPGDVKSIVFSFWTSTLAICEEALDGAGIRCERVDGTVKSREREKIFARFQDENDTKVLLLSLSCGAVGLTLTAASRVYLMEPQWNPAIEEQALARVHRIGQTKEVTTIRFIMEDTIEKVKLHAPISP</sequence>
<dbReference type="EMBL" id="JAQQWM010000007">
    <property type="protein sequence ID" value="KAK8057087.1"/>
    <property type="molecule type" value="Genomic_DNA"/>
</dbReference>
<evidence type="ECO:0000259" key="4">
    <source>
        <dbReference type="PROSITE" id="PS51192"/>
    </source>
</evidence>
<dbReference type="CDD" id="cd18793">
    <property type="entry name" value="SF2_C_SNF"/>
    <property type="match status" value="1"/>
</dbReference>
<keyword evidence="2" id="KW-0378">Hydrolase</keyword>
<evidence type="ECO:0000313" key="6">
    <source>
        <dbReference type="EMBL" id="KAK8057087.1"/>
    </source>
</evidence>
<dbReference type="PROSITE" id="PS51192">
    <property type="entry name" value="HELICASE_ATP_BIND_1"/>
    <property type="match status" value="1"/>
</dbReference>
<dbReference type="Pfam" id="PF00176">
    <property type="entry name" value="SNF2-rel_dom"/>
    <property type="match status" value="2"/>
</dbReference>
<dbReference type="InterPro" id="IPR027417">
    <property type="entry name" value="P-loop_NTPase"/>
</dbReference>
<dbReference type="Pfam" id="PF00271">
    <property type="entry name" value="Helicase_C"/>
    <property type="match status" value="1"/>
</dbReference>
<feature type="domain" description="Helicase ATP-binding" evidence="4">
    <location>
        <begin position="345"/>
        <end position="417"/>
    </location>
</feature>
<comment type="caution">
    <text evidence="6">The sequence shown here is derived from an EMBL/GenBank/DDBJ whole genome shotgun (WGS) entry which is preliminary data.</text>
</comment>
<dbReference type="SMART" id="SM00490">
    <property type="entry name" value="HELICc"/>
    <property type="match status" value="1"/>
</dbReference>
<feature type="domain" description="Helicase C-terminal" evidence="5">
    <location>
        <begin position="572"/>
        <end position="707"/>
    </location>
</feature>
<dbReference type="InterPro" id="IPR038718">
    <property type="entry name" value="SNF2-like_sf"/>
</dbReference>
<keyword evidence="7" id="KW-1185">Reference proteome</keyword>
<dbReference type="Gene3D" id="3.40.50.10810">
    <property type="entry name" value="Tandem AAA-ATPase domain"/>
    <property type="match status" value="2"/>
</dbReference>
<keyword evidence="3" id="KW-0067">ATP-binding</keyword>
<proteinExistence type="predicted"/>
<dbReference type="Gene3D" id="3.40.50.300">
    <property type="entry name" value="P-loop containing nucleotide triphosphate hydrolases"/>
    <property type="match status" value="1"/>
</dbReference>
<organism evidence="6 7">
    <name type="scientific">Apiospora saccharicola</name>
    <dbReference type="NCBI Taxonomy" id="335842"/>
    <lineage>
        <taxon>Eukaryota</taxon>
        <taxon>Fungi</taxon>
        <taxon>Dikarya</taxon>
        <taxon>Ascomycota</taxon>
        <taxon>Pezizomycotina</taxon>
        <taxon>Sordariomycetes</taxon>
        <taxon>Xylariomycetidae</taxon>
        <taxon>Amphisphaeriales</taxon>
        <taxon>Apiosporaceae</taxon>
        <taxon>Apiospora</taxon>
    </lineage>
</organism>
<evidence type="ECO:0000259" key="5">
    <source>
        <dbReference type="PROSITE" id="PS51194"/>
    </source>
</evidence>
<dbReference type="PROSITE" id="PS51194">
    <property type="entry name" value="HELICASE_CTER"/>
    <property type="match status" value="1"/>
</dbReference>